<dbReference type="Pfam" id="PF08958">
    <property type="entry name" value="DUF1871"/>
    <property type="match status" value="1"/>
</dbReference>
<dbReference type="Gene3D" id="1.10.340.20">
    <property type="entry name" value="Apc36109-like domain"/>
    <property type="match status" value="1"/>
</dbReference>
<dbReference type="SUPFAM" id="SSF116922">
    <property type="entry name" value="YugE-like"/>
    <property type="match status" value="1"/>
</dbReference>
<keyword evidence="2" id="KW-1185">Reference proteome</keyword>
<dbReference type="InterPro" id="IPR015053">
    <property type="entry name" value="DUF1871"/>
</dbReference>
<comment type="caution">
    <text evidence="1">The sequence shown here is derived from an EMBL/GenBank/DDBJ whole genome shotgun (WGS) entry which is preliminary data.</text>
</comment>
<reference evidence="1 2" key="1">
    <citation type="submission" date="2019-07" db="EMBL/GenBank/DDBJ databases">
        <title>Whole genome shotgun sequence of Alkalibacillus haloalkaliphilus NBRC 103110.</title>
        <authorList>
            <person name="Hosoyama A."/>
            <person name="Uohara A."/>
            <person name="Ohji S."/>
            <person name="Ichikawa N."/>
        </authorList>
    </citation>
    <scope>NUCLEOTIDE SEQUENCE [LARGE SCALE GENOMIC DNA]</scope>
    <source>
        <strain evidence="1 2">NBRC 103110</strain>
    </source>
</reference>
<protein>
    <recommendedName>
        <fullName evidence="3">DUF1871 domain-containing protein</fullName>
    </recommendedName>
</protein>
<dbReference type="InterPro" id="IPR023162">
    <property type="entry name" value="Apc36109-like_dom_sf"/>
</dbReference>
<dbReference type="RefSeq" id="WP_170236101.1">
    <property type="nucleotide sequence ID" value="NZ_BJYA01000018.1"/>
</dbReference>
<accession>A0A511W6R6</accession>
<organism evidence="1 2">
    <name type="scientific">Alkalibacillus haloalkaliphilus</name>
    <dbReference type="NCBI Taxonomy" id="94136"/>
    <lineage>
        <taxon>Bacteria</taxon>
        <taxon>Bacillati</taxon>
        <taxon>Bacillota</taxon>
        <taxon>Bacilli</taxon>
        <taxon>Bacillales</taxon>
        <taxon>Bacillaceae</taxon>
        <taxon>Alkalibacillus</taxon>
    </lineage>
</organism>
<sequence length="88" mass="10364">MSYLKPLATKVVTKHINIWDPMQLIEMGAPPDEYEEEVEKVVNTILENEDEIQLAESIVESFKYTFGRELDFNKTLIIAKNIWKELYE</sequence>
<proteinExistence type="predicted"/>
<evidence type="ECO:0000313" key="2">
    <source>
        <dbReference type="Proteomes" id="UP000321440"/>
    </source>
</evidence>
<evidence type="ECO:0008006" key="3">
    <source>
        <dbReference type="Google" id="ProtNLM"/>
    </source>
</evidence>
<dbReference type="Proteomes" id="UP000321440">
    <property type="component" value="Unassembled WGS sequence"/>
</dbReference>
<dbReference type="EMBL" id="BJYA01000018">
    <property type="protein sequence ID" value="GEN46736.1"/>
    <property type="molecule type" value="Genomic_DNA"/>
</dbReference>
<dbReference type="AlphaFoldDB" id="A0A511W6R6"/>
<name>A0A511W6R6_9BACI</name>
<gene>
    <name evidence="1" type="ORF">AHA02nite_25120</name>
</gene>
<evidence type="ECO:0000313" key="1">
    <source>
        <dbReference type="EMBL" id="GEN46736.1"/>
    </source>
</evidence>